<keyword evidence="4" id="KW-1185">Reference proteome</keyword>
<sequence>MLLLSITFYLFVFPRPTEPEVVPLTPSDTRQDAPHSGPPRDPLATRLDDLPDGLRSHCRGSRGARGLTLPPDPASSSSTSGSRRRHSYSPPPRRPRSYSGSPHRGRIARRQPPPASPPSQVRIKQVSHQETTKKLVTKTVSNVVMTKTRTVPKVAKLKTKVKPKDIEGPVRRKPRLPAPPAAGTYYNDDSVVVVKEPGDYRSGPGTPPRGTTEGRHLLDPHHYKVVPPDHPDYHQPPPPPRESPKSEGEDTDSDSSSDDDDGPRRMTLSERFGKLAQLSSQRQEYEGVRMKIVREGGQDKKVYLEGGRLHSRSPSPGSRGRATHPAHERWLQEHQAEYREYQERYGEIRQWDPHRDLPRELPQNWDDVHVRYRYYKESGYFGDRSITLDDYLKWEQWWYHYRDWLEKYGGTQESEERDWQYRASSYEYEVRGGTSSSQGGRWPRREPSREADDRKRRRY</sequence>
<feature type="region of interest" description="Disordered" evidence="1">
    <location>
        <begin position="430"/>
        <end position="459"/>
    </location>
</feature>
<feature type="compositionally biased region" description="Basic and acidic residues" evidence="1">
    <location>
        <begin position="212"/>
        <end position="233"/>
    </location>
</feature>
<feature type="compositionally biased region" description="Basic and acidic residues" evidence="1">
    <location>
        <begin position="262"/>
        <end position="273"/>
    </location>
</feature>
<evidence type="ECO:0000313" key="4">
    <source>
        <dbReference type="Proteomes" id="UP000283509"/>
    </source>
</evidence>
<comment type="caution">
    <text evidence="3">The sequence shown here is derived from an EMBL/GenBank/DDBJ whole genome shotgun (WGS) entry which is preliminary data.</text>
</comment>
<feature type="region of interest" description="Disordered" evidence="1">
    <location>
        <begin position="160"/>
        <end position="286"/>
    </location>
</feature>
<evidence type="ECO:0000256" key="2">
    <source>
        <dbReference type="SAM" id="SignalP"/>
    </source>
</evidence>
<reference evidence="3 4" key="2">
    <citation type="submission" date="2019-01" db="EMBL/GenBank/DDBJ databases">
        <title>The decoding of complex shrimp genome reveals the adaptation for benthos swimmer, frequently molting mechanism and breeding impact on genome.</title>
        <authorList>
            <person name="Sun Y."/>
            <person name="Gao Y."/>
            <person name="Yu Y."/>
        </authorList>
    </citation>
    <scope>NUCLEOTIDE SEQUENCE [LARGE SCALE GENOMIC DNA]</scope>
    <source>
        <tissue evidence="3">Muscle</tissue>
    </source>
</reference>
<dbReference type="Proteomes" id="UP000283509">
    <property type="component" value="Unassembled WGS sequence"/>
</dbReference>
<evidence type="ECO:0000313" key="3">
    <source>
        <dbReference type="EMBL" id="ROT78850.1"/>
    </source>
</evidence>
<reference evidence="3 4" key="1">
    <citation type="submission" date="2018-04" db="EMBL/GenBank/DDBJ databases">
        <authorList>
            <person name="Zhang X."/>
            <person name="Yuan J."/>
            <person name="Li F."/>
            <person name="Xiang J."/>
        </authorList>
    </citation>
    <scope>NUCLEOTIDE SEQUENCE [LARGE SCALE GENOMIC DNA]</scope>
    <source>
        <tissue evidence="3">Muscle</tissue>
    </source>
</reference>
<feature type="region of interest" description="Disordered" evidence="1">
    <location>
        <begin position="19"/>
        <end position="132"/>
    </location>
</feature>
<feature type="chain" id="PRO_5019388702" evidence="2">
    <location>
        <begin position="20"/>
        <end position="459"/>
    </location>
</feature>
<accession>A0A423TQW5</accession>
<keyword evidence="2" id="KW-0732">Signal</keyword>
<proteinExistence type="predicted"/>
<name>A0A423TQW5_PENVA</name>
<evidence type="ECO:0000256" key="1">
    <source>
        <dbReference type="SAM" id="MobiDB-lite"/>
    </source>
</evidence>
<gene>
    <name evidence="3" type="ORF">C7M84_002429</name>
</gene>
<feature type="compositionally biased region" description="Acidic residues" evidence="1">
    <location>
        <begin position="249"/>
        <end position="261"/>
    </location>
</feature>
<dbReference type="EMBL" id="QCYY01001321">
    <property type="protein sequence ID" value="ROT78850.1"/>
    <property type="molecule type" value="Genomic_DNA"/>
</dbReference>
<protein>
    <submittedName>
        <fullName evidence="3">Putative serine/arginine repetitive matrix protein 1</fullName>
    </submittedName>
</protein>
<feature type="compositionally biased region" description="Low complexity" evidence="1">
    <location>
        <begin position="201"/>
        <end position="211"/>
    </location>
</feature>
<feature type="compositionally biased region" description="Basic and acidic residues" evidence="1">
    <location>
        <begin position="46"/>
        <end position="55"/>
    </location>
</feature>
<feature type="signal peptide" evidence="2">
    <location>
        <begin position="1"/>
        <end position="19"/>
    </location>
</feature>
<organism evidence="3 4">
    <name type="scientific">Penaeus vannamei</name>
    <name type="common">Whiteleg shrimp</name>
    <name type="synonym">Litopenaeus vannamei</name>
    <dbReference type="NCBI Taxonomy" id="6689"/>
    <lineage>
        <taxon>Eukaryota</taxon>
        <taxon>Metazoa</taxon>
        <taxon>Ecdysozoa</taxon>
        <taxon>Arthropoda</taxon>
        <taxon>Crustacea</taxon>
        <taxon>Multicrustacea</taxon>
        <taxon>Malacostraca</taxon>
        <taxon>Eumalacostraca</taxon>
        <taxon>Eucarida</taxon>
        <taxon>Decapoda</taxon>
        <taxon>Dendrobranchiata</taxon>
        <taxon>Penaeoidea</taxon>
        <taxon>Penaeidae</taxon>
        <taxon>Penaeus</taxon>
    </lineage>
</organism>
<dbReference type="AlphaFoldDB" id="A0A423TQW5"/>
<feature type="compositionally biased region" description="Basic and acidic residues" evidence="1">
    <location>
        <begin position="443"/>
        <end position="459"/>
    </location>
</feature>
<feature type="region of interest" description="Disordered" evidence="1">
    <location>
        <begin position="303"/>
        <end position="326"/>
    </location>
</feature>
<dbReference type="OrthoDB" id="8197488at2759"/>